<gene>
    <name evidence="1" type="ORF">COV74_02150</name>
</gene>
<organism evidence="1 2">
    <name type="scientific">Candidatus Abzuiibacterium crystallinum</name>
    <dbReference type="NCBI Taxonomy" id="1974748"/>
    <lineage>
        <taxon>Bacteria</taxon>
        <taxon>Pseudomonadati</taxon>
        <taxon>Candidatus Omnitrophota</taxon>
        <taxon>Candidatus Abzuiibacterium</taxon>
    </lineage>
</organism>
<dbReference type="Proteomes" id="UP000230859">
    <property type="component" value="Unassembled WGS sequence"/>
</dbReference>
<comment type="caution">
    <text evidence="1">The sequence shown here is derived from an EMBL/GenBank/DDBJ whole genome shotgun (WGS) entry which is preliminary data.</text>
</comment>
<accession>A0A2H0LRW2</accession>
<proteinExistence type="predicted"/>
<evidence type="ECO:0000313" key="1">
    <source>
        <dbReference type="EMBL" id="PIQ87107.1"/>
    </source>
</evidence>
<reference evidence="1 2" key="1">
    <citation type="submission" date="2017-09" db="EMBL/GenBank/DDBJ databases">
        <title>Depth-based differentiation of microbial function through sediment-hosted aquifers and enrichment of novel symbionts in the deep terrestrial subsurface.</title>
        <authorList>
            <person name="Probst A.J."/>
            <person name="Ladd B."/>
            <person name="Jarett J.K."/>
            <person name="Geller-Mcgrath D.E."/>
            <person name="Sieber C.M."/>
            <person name="Emerson J.B."/>
            <person name="Anantharaman K."/>
            <person name="Thomas B.C."/>
            <person name="Malmstrom R."/>
            <person name="Stieglmeier M."/>
            <person name="Klingl A."/>
            <person name="Woyke T."/>
            <person name="Ryan C.M."/>
            <person name="Banfield J.F."/>
        </authorList>
    </citation>
    <scope>NUCLEOTIDE SEQUENCE [LARGE SCALE GENOMIC DNA]</scope>
    <source>
        <strain evidence="1">CG11_big_fil_rev_8_21_14_0_20_45_26</strain>
    </source>
</reference>
<name>A0A2H0LRW2_9BACT</name>
<evidence type="ECO:0000313" key="2">
    <source>
        <dbReference type="Proteomes" id="UP000230859"/>
    </source>
</evidence>
<dbReference type="EMBL" id="PCVY01000020">
    <property type="protein sequence ID" value="PIQ87107.1"/>
    <property type="molecule type" value="Genomic_DNA"/>
</dbReference>
<dbReference type="PROSITE" id="PS51257">
    <property type="entry name" value="PROKAR_LIPOPROTEIN"/>
    <property type="match status" value="1"/>
</dbReference>
<sequence length="93" mass="9947">MKKLTGIKHYLFWMALVSITGSGVITTVSCAGRTSTSMTTTQTTQGELGSSRSVTTEKEVVTDAHPRGVIGGIFYTIGQVILFPFKLIGSLFS</sequence>
<protein>
    <submittedName>
        <fullName evidence="1">Uncharacterized protein</fullName>
    </submittedName>
</protein>
<dbReference type="AlphaFoldDB" id="A0A2H0LRW2"/>